<dbReference type="Gene3D" id="3.40.50.150">
    <property type="entry name" value="Vaccinia Virus protein VP39"/>
    <property type="match status" value="1"/>
</dbReference>
<keyword evidence="2" id="KW-0808">Transferase</keyword>
<dbReference type="InterPro" id="IPR029063">
    <property type="entry name" value="SAM-dependent_MTases_sf"/>
</dbReference>
<dbReference type="InterPro" id="IPR013216">
    <property type="entry name" value="Methyltransf_11"/>
</dbReference>
<accession>A0A1B2E7D1</accession>
<reference evidence="2" key="1">
    <citation type="submission" date="2016-08" db="EMBL/GenBank/DDBJ databases">
        <title>Complete Genome Seqeunce of Paenibacillus sp. nov. IHBB 9852 from high altitute lake of Indian trans-Himalayas.</title>
        <authorList>
            <person name="Kiran S."/>
            <person name="Swarnkar M.K."/>
            <person name="Rana A."/>
            <person name="Tewari R."/>
            <person name="Gulati A."/>
        </authorList>
    </citation>
    <scope>NUCLEOTIDE SEQUENCE [LARGE SCALE GENOMIC DNA]</scope>
    <source>
        <strain evidence="2">IHBB 9852</strain>
    </source>
</reference>
<dbReference type="GO" id="GO:0032259">
    <property type="term" value="P:methylation"/>
    <property type="evidence" value="ECO:0007669"/>
    <property type="project" value="UniProtKB-KW"/>
</dbReference>
<dbReference type="EMBL" id="CP016809">
    <property type="protein sequence ID" value="ANY75868.1"/>
    <property type="molecule type" value="Genomic_DNA"/>
</dbReference>
<dbReference type="KEGG" id="pib:BBD41_26665"/>
<dbReference type="InterPro" id="IPR050508">
    <property type="entry name" value="Methyltransf_Superfamily"/>
</dbReference>
<evidence type="ECO:0000313" key="2">
    <source>
        <dbReference type="EMBL" id="ANY75868.1"/>
    </source>
</evidence>
<protein>
    <submittedName>
        <fullName evidence="2">Methyltransferase type 11</fullName>
    </submittedName>
</protein>
<dbReference type="RefSeq" id="WP_099479693.1">
    <property type="nucleotide sequence ID" value="NZ_CP016809.1"/>
</dbReference>
<evidence type="ECO:0000259" key="1">
    <source>
        <dbReference type="Pfam" id="PF08241"/>
    </source>
</evidence>
<proteinExistence type="predicted"/>
<dbReference type="GO" id="GO:0008757">
    <property type="term" value="F:S-adenosylmethionine-dependent methyltransferase activity"/>
    <property type="evidence" value="ECO:0007669"/>
    <property type="project" value="InterPro"/>
</dbReference>
<dbReference type="AlphaFoldDB" id="A0A1B2E7D1"/>
<sequence length="229" mass="26192">MATHEQIYKNQSDVYELMISKQPELSEVIREIRPFQDLAVLDLGAGTGRLSSVLAKDASSLICTDNSASMLELLDQKLIEQGLERNWTTIVADYRELPLDDTSIDLAVSGWSIGYLANTDNDNWAENLERVMSELHRVLKPHGTIIIFETMGTGTETPNPPGFLTSYYTALEEEYGFQHKWIRMDYTFSQVEEARRCTEFFFGEELGQKILDNQWSTVPECAGIWWKHL</sequence>
<dbReference type="SUPFAM" id="SSF53335">
    <property type="entry name" value="S-adenosyl-L-methionine-dependent methyltransferases"/>
    <property type="match status" value="1"/>
</dbReference>
<feature type="domain" description="Methyltransferase type 11" evidence="1">
    <location>
        <begin position="41"/>
        <end position="147"/>
    </location>
</feature>
<name>A0A1B2E7D1_9BACL</name>
<dbReference type="CDD" id="cd02440">
    <property type="entry name" value="AdoMet_MTases"/>
    <property type="match status" value="1"/>
</dbReference>
<dbReference type="PANTHER" id="PTHR42912">
    <property type="entry name" value="METHYLTRANSFERASE"/>
    <property type="match status" value="1"/>
</dbReference>
<dbReference type="Pfam" id="PF08241">
    <property type="entry name" value="Methyltransf_11"/>
    <property type="match status" value="1"/>
</dbReference>
<keyword evidence="2" id="KW-0489">Methyltransferase</keyword>
<gene>
    <name evidence="2" type="ORF">BBD41_26665</name>
</gene>
<organism evidence="2">
    <name type="scientific">Paenibacillus ihbetae</name>
    <dbReference type="NCBI Taxonomy" id="1870820"/>
    <lineage>
        <taxon>Bacteria</taxon>
        <taxon>Bacillati</taxon>
        <taxon>Bacillota</taxon>
        <taxon>Bacilli</taxon>
        <taxon>Bacillales</taxon>
        <taxon>Paenibacillaceae</taxon>
        <taxon>Paenibacillus</taxon>
    </lineage>
</organism>